<dbReference type="PANTHER" id="PTHR48475">
    <property type="entry name" value="RIBONUCLEASE H"/>
    <property type="match status" value="1"/>
</dbReference>
<protein>
    <recommendedName>
        <fullName evidence="2">Reverse transcriptase/retrotransposon-derived protein RNase H-like domain-containing protein</fullName>
    </recommendedName>
</protein>
<dbReference type="AlphaFoldDB" id="A0AAV3QDJ4"/>
<dbReference type="PANTHER" id="PTHR48475:SF2">
    <property type="entry name" value="RIBONUCLEASE H"/>
    <property type="match status" value="1"/>
</dbReference>
<feature type="region of interest" description="Disordered" evidence="1">
    <location>
        <begin position="168"/>
        <end position="191"/>
    </location>
</feature>
<comment type="caution">
    <text evidence="3">The sequence shown here is derived from an EMBL/GenBank/DDBJ whole genome shotgun (WGS) entry which is preliminary data.</text>
</comment>
<name>A0AAV3QDJ4_LITER</name>
<evidence type="ECO:0000313" key="3">
    <source>
        <dbReference type="EMBL" id="GAA0161263.1"/>
    </source>
</evidence>
<dbReference type="InterPro" id="IPR041577">
    <property type="entry name" value="RT_RNaseH_2"/>
</dbReference>
<evidence type="ECO:0000256" key="1">
    <source>
        <dbReference type="SAM" id="MobiDB-lite"/>
    </source>
</evidence>
<sequence>MLPEDEEKTAFFTEYGLFCWKVMPFGLKNAGATYQRMHVQLRDSTGGISLEVLKDSTEDSGYLKFIISAAFDEECAHAFDKLKEYLGSPKLLSLPEPMEELQLYLAVSEGAISSMMVRETEGAQNPIYYVSHVLHGVEENYPTIDKFTFAVLISSRKLKIYFEAHQDDHRPTPKEDLGESSPLRVTHNTGN</sequence>
<reference evidence="3 4" key="1">
    <citation type="submission" date="2024-01" db="EMBL/GenBank/DDBJ databases">
        <title>The complete chloroplast genome sequence of Lithospermum erythrorhizon: insights into the phylogenetic relationship among Boraginaceae species and the maternal lineages of purple gromwells.</title>
        <authorList>
            <person name="Okada T."/>
            <person name="Watanabe K."/>
        </authorList>
    </citation>
    <scope>NUCLEOTIDE SEQUENCE [LARGE SCALE GENOMIC DNA]</scope>
</reference>
<dbReference type="Pfam" id="PF17919">
    <property type="entry name" value="RT_RNaseH_2"/>
    <property type="match status" value="1"/>
</dbReference>
<keyword evidence="4" id="KW-1185">Reference proteome</keyword>
<dbReference type="EMBL" id="BAABME010004128">
    <property type="protein sequence ID" value="GAA0161263.1"/>
    <property type="molecule type" value="Genomic_DNA"/>
</dbReference>
<feature type="compositionally biased region" description="Basic and acidic residues" evidence="1">
    <location>
        <begin position="168"/>
        <end position="177"/>
    </location>
</feature>
<evidence type="ECO:0000259" key="2">
    <source>
        <dbReference type="Pfam" id="PF17919"/>
    </source>
</evidence>
<dbReference type="Proteomes" id="UP001454036">
    <property type="component" value="Unassembled WGS sequence"/>
</dbReference>
<dbReference type="SUPFAM" id="SSF56672">
    <property type="entry name" value="DNA/RNA polymerases"/>
    <property type="match status" value="1"/>
</dbReference>
<dbReference type="Gene3D" id="3.10.10.10">
    <property type="entry name" value="HIV Type 1 Reverse Transcriptase, subunit A, domain 1"/>
    <property type="match status" value="1"/>
</dbReference>
<accession>A0AAV3QDJ4</accession>
<dbReference type="InterPro" id="IPR043502">
    <property type="entry name" value="DNA/RNA_pol_sf"/>
</dbReference>
<organism evidence="3 4">
    <name type="scientific">Lithospermum erythrorhizon</name>
    <name type="common">Purple gromwell</name>
    <name type="synonym">Lithospermum officinale var. erythrorhizon</name>
    <dbReference type="NCBI Taxonomy" id="34254"/>
    <lineage>
        <taxon>Eukaryota</taxon>
        <taxon>Viridiplantae</taxon>
        <taxon>Streptophyta</taxon>
        <taxon>Embryophyta</taxon>
        <taxon>Tracheophyta</taxon>
        <taxon>Spermatophyta</taxon>
        <taxon>Magnoliopsida</taxon>
        <taxon>eudicotyledons</taxon>
        <taxon>Gunneridae</taxon>
        <taxon>Pentapetalae</taxon>
        <taxon>asterids</taxon>
        <taxon>lamiids</taxon>
        <taxon>Boraginales</taxon>
        <taxon>Boraginaceae</taxon>
        <taxon>Boraginoideae</taxon>
        <taxon>Lithospermeae</taxon>
        <taxon>Lithospermum</taxon>
    </lineage>
</organism>
<evidence type="ECO:0000313" key="4">
    <source>
        <dbReference type="Proteomes" id="UP001454036"/>
    </source>
</evidence>
<proteinExistence type="predicted"/>
<feature type="domain" description="Reverse transcriptase/retrotransposon-derived protein RNase H-like" evidence="2">
    <location>
        <begin position="71"/>
        <end position="165"/>
    </location>
</feature>
<gene>
    <name evidence="3" type="ORF">LIER_17620</name>
</gene>